<feature type="compositionally biased region" description="Basic and acidic residues" evidence="1">
    <location>
        <begin position="28"/>
        <end position="57"/>
    </location>
</feature>
<reference evidence="2" key="1">
    <citation type="submission" date="2021-06" db="EMBL/GenBank/DDBJ databases">
        <authorList>
            <person name="Hodson N. C."/>
            <person name="Mongue J. A."/>
            <person name="Jaron S. K."/>
        </authorList>
    </citation>
    <scope>NUCLEOTIDE SEQUENCE</scope>
</reference>
<dbReference type="EMBL" id="CAJVCH010078782">
    <property type="protein sequence ID" value="CAG7721351.1"/>
    <property type="molecule type" value="Genomic_DNA"/>
</dbReference>
<protein>
    <submittedName>
        <fullName evidence="2">Uncharacterized protein</fullName>
    </submittedName>
</protein>
<comment type="caution">
    <text evidence="2">The sequence shown here is derived from an EMBL/GenBank/DDBJ whole genome shotgun (WGS) entry which is preliminary data.</text>
</comment>
<organism evidence="2 3">
    <name type="scientific">Allacma fusca</name>
    <dbReference type="NCBI Taxonomy" id="39272"/>
    <lineage>
        <taxon>Eukaryota</taxon>
        <taxon>Metazoa</taxon>
        <taxon>Ecdysozoa</taxon>
        <taxon>Arthropoda</taxon>
        <taxon>Hexapoda</taxon>
        <taxon>Collembola</taxon>
        <taxon>Symphypleona</taxon>
        <taxon>Sminthuridae</taxon>
        <taxon>Allacma</taxon>
    </lineage>
</organism>
<sequence>MFPAVCGDSNERLAVRDDNAGPMQYNTRENERDTIKSQQDHLVRENKKKTRNDEKINVKKNRNNSSASRNDESQLTQSGKWIQFPRWRHRFKLLRSKKKKKDSSLCVIVDKMADSPNKRNIGSRIT</sequence>
<accession>A0A8J2NPV5</accession>
<evidence type="ECO:0000313" key="3">
    <source>
        <dbReference type="Proteomes" id="UP000708208"/>
    </source>
</evidence>
<evidence type="ECO:0000256" key="1">
    <source>
        <dbReference type="SAM" id="MobiDB-lite"/>
    </source>
</evidence>
<proteinExistence type="predicted"/>
<feature type="region of interest" description="Disordered" evidence="1">
    <location>
        <begin position="1"/>
        <end position="79"/>
    </location>
</feature>
<keyword evidence="3" id="KW-1185">Reference proteome</keyword>
<evidence type="ECO:0000313" key="2">
    <source>
        <dbReference type="EMBL" id="CAG7721351.1"/>
    </source>
</evidence>
<gene>
    <name evidence="2" type="ORF">AFUS01_LOCUS10572</name>
</gene>
<feature type="compositionally biased region" description="Basic and acidic residues" evidence="1">
    <location>
        <begin position="9"/>
        <end position="19"/>
    </location>
</feature>
<dbReference type="Proteomes" id="UP000708208">
    <property type="component" value="Unassembled WGS sequence"/>
</dbReference>
<name>A0A8J2NPV5_9HEXA</name>
<dbReference type="AlphaFoldDB" id="A0A8J2NPV5"/>